<organism evidence="1 2">
    <name type="scientific">Erwinia phage pEa_SNUABM_7</name>
    <dbReference type="NCBI Taxonomy" id="2866695"/>
    <lineage>
        <taxon>Viruses</taxon>
        <taxon>Duplodnaviria</taxon>
        <taxon>Heunggongvirae</taxon>
        <taxon>Uroviricota</taxon>
        <taxon>Caudoviricetes</taxon>
        <taxon>Snuvirus</taxon>
        <taxon>Snuvirus SNUABM7</taxon>
    </lineage>
</organism>
<accession>A0AAE7WSK4</accession>
<name>A0AAE7WSK4_9CAUD</name>
<keyword evidence="2" id="KW-1185">Reference proteome</keyword>
<reference evidence="1" key="1">
    <citation type="submission" date="2021-06" db="EMBL/GenBank/DDBJ databases">
        <title>Complete genome sequence of Erwinia phage pEa_SNUABM_7.</title>
        <authorList>
            <person name="Kim S.G."/>
            <person name="Park S.C."/>
        </authorList>
    </citation>
    <scope>NUCLEOTIDE SEQUENCE</scope>
</reference>
<dbReference type="Proteomes" id="UP000827609">
    <property type="component" value="Segment"/>
</dbReference>
<sequence length="126" mass="14309">MDKNEITLLIDSLNGNRNFPIDPEAAIGMTLEQFIKTNGNFVFLMNDALVRDMVSKQHEYDPNFVPATTLDEINNGLMGTFHGVNVYSTWVYRAPGDLPADAKPRFGMYRADLKQIFPLTKHFIVK</sequence>
<evidence type="ECO:0000313" key="2">
    <source>
        <dbReference type="Proteomes" id="UP000827609"/>
    </source>
</evidence>
<dbReference type="EMBL" id="MZ475896">
    <property type="protein sequence ID" value="QYW04684.1"/>
    <property type="molecule type" value="Genomic_DNA"/>
</dbReference>
<protein>
    <submittedName>
        <fullName evidence="1">Uncharacterized protein</fullName>
    </submittedName>
</protein>
<proteinExistence type="predicted"/>
<evidence type="ECO:0000313" key="1">
    <source>
        <dbReference type="EMBL" id="QYW04684.1"/>
    </source>
</evidence>
<gene>
    <name evidence="1" type="ORF">pEaSNUABM7_00016</name>
</gene>